<evidence type="ECO:0000256" key="5">
    <source>
        <dbReference type="PROSITE-ProRule" id="PRU01091"/>
    </source>
</evidence>
<dbReference type="InterPro" id="IPR005158">
    <property type="entry name" value="BTAD"/>
</dbReference>
<comment type="similarity">
    <text evidence="1">Belongs to the AfsR/DnrI/RedD regulatory family.</text>
</comment>
<dbReference type="Pfam" id="PF13424">
    <property type="entry name" value="TPR_12"/>
    <property type="match status" value="1"/>
</dbReference>
<dbReference type="InterPro" id="IPR051677">
    <property type="entry name" value="AfsR-DnrI-RedD_regulator"/>
</dbReference>
<dbReference type="InterPro" id="IPR016032">
    <property type="entry name" value="Sig_transdc_resp-reg_C-effctor"/>
</dbReference>
<gene>
    <name evidence="7" type="ORF">Pma05_39670</name>
</gene>
<dbReference type="Proteomes" id="UP000621500">
    <property type="component" value="Unassembled WGS sequence"/>
</dbReference>
<evidence type="ECO:0000256" key="4">
    <source>
        <dbReference type="ARBA" id="ARBA00023163"/>
    </source>
</evidence>
<dbReference type="SMART" id="SM01043">
    <property type="entry name" value="BTAD"/>
    <property type="match status" value="1"/>
</dbReference>
<dbReference type="Pfam" id="PF00486">
    <property type="entry name" value="Trans_reg_C"/>
    <property type="match status" value="1"/>
</dbReference>
<organism evidence="7 8">
    <name type="scientific">Plantactinospora mayteni</name>
    <dbReference type="NCBI Taxonomy" id="566021"/>
    <lineage>
        <taxon>Bacteria</taxon>
        <taxon>Bacillati</taxon>
        <taxon>Actinomycetota</taxon>
        <taxon>Actinomycetes</taxon>
        <taxon>Micromonosporales</taxon>
        <taxon>Micromonosporaceae</taxon>
        <taxon>Plantactinospora</taxon>
    </lineage>
</organism>
<dbReference type="InterPro" id="IPR019734">
    <property type="entry name" value="TPR_rpt"/>
</dbReference>
<evidence type="ECO:0000256" key="1">
    <source>
        <dbReference type="ARBA" id="ARBA00005820"/>
    </source>
</evidence>
<dbReference type="Gene3D" id="1.10.10.10">
    <property type="entry name" value="Winged helix-like DNA-binding domain superfamily/Winged helix DNA-binding domain"/>
    <property type="match status" value="1"/>
</dbReference>
<protein>
    <recommendedName>
        <fullName evidence="6">OmpR/PhoB-type domain-containing protein</fullName>
    </recommendedName>
</protein>
<dbReference type="InterPro" id="IPR011990">
    <property type="entry name" value="TPR-like_helical_dom_sf"/>
</dbReference>
<evidence type="ECO:0000313" key="8">
    <source>
        <dbReference type="Proteomes" id="UP000621500"/>
    </source>
</evidence>
<keyword evidence="3 5" id="KW-0238">DNA-binding</keyword>
<accession>A0ABQ4ERW2</accession>
<dbReference type="EMBL" id="BONX01000026">
    <property type="protein sequence ID" value="GIG97394.1"/>
    <property type="molecule type" value="Genomic_DNA"/>
</dbReference>
<keyword evidence="2" id="KW-0805">Transcription regulation</keyword>
<dbReference type="InterPro" id="IPR036388">
    <property type="entry name" value="WH-like_DNA-bd_sf"/>
</dbReference>
<dbReference type="SMART" id="SM00862">
    <property type="entry name" value="Trans_reg_C"/>
    <property type="match status" value="1"/>
</dbReference>
<comment type="caution">
    <text evidence="7">The sequence shown here is derived from an EMBL/GenBank/DDBJ whole genome shotgun (WGS) entry which is preliminary data.</text>
</comment>
<dbReference type="Gene3D" id="1.25.40.10">
    <property type="entry name" value="Tetratricopeptide repeat domain"/>
    <property type="match status" value="2"/>
</dbReference>
<dbReference type="SUPFAM" id="SSF48452">
    <property type="entry name" value="TPR-like"/>
    <property type="match status" value="2"/>
</dbReference>
<dbReference type="SUPFAM" id="SSF46894">
    <property type="entry name" value="C-terminal effector domain of the bipartite response regulators"/>
    <property type="match status" value="1"/>
</dbReference>
<dbReference type="PANTHER" id="PTHR35807:SF1">
    <property type="entry name" value="TRANSCRIPTIONAL REGULATOR REDD"/>
    <property type="match status" value="1"/>
</dbReference>
<keyword evidence="4" id="KW-0804">Transcription</keyword>
<feature type="DNA-binding region" description="OmpR/PhoB-type" evidence="5">
    <location>
        <begin position="1"/>
        <end position="98"/>
    </location>
</feature>
<dbReference type="PANTHER" id="PTHR35807">
    <property type="entry name" value="TRANSCRIPTIONAL REGULATOR REDD-RELATED"/>
    <property type="match status" value="1"/>
</dbReference>
<evidence type="ECO:0000256" key="2">
    <source>
        <dbReference type="ARBA" id="ARBA00023015"/>
    </source>
</evidence>
<evidence type="ECO:0000259" key="6">
    <source>
        <dbReference type="PROSITE" id="PS51755"/>
    </source>
</evidence>
<keyword evidence="8" id="KW-1185">Reference proteome</keyword>
<dbReference type="CDD" id="cd15831">
    <property type="entry name" value="BTAD"/>
    <property type="match status" value="1"/>
</dbReference>
<reference evidence="7 8" key="1">
    <citation type="submission" date="2021-01" db="EMBL/GenBank/DDBJ databases">
        <title>Whole genome shotgun sequence of Plantactinospora mayteni NBRC 109088.</title>
        <authorList>
            <person name="Komaki H."/>
            <person name="Tamura T."/>
        </authorList>
    </citation>
    <scope>NUCLEOTIDE SEQUENCE [LARGE SCALE GENOMIC DNA]</scope>
    <source>
        <strain evidence="7 8">NBRC 109088</strain>
    </source>
</reference>
<feature type="domain" description="OmpR/PhoB-type" evidence="6">
    <location>
        <begin position="1"/>
        <end position="98"/>
    </location>
</feature>
<name>A0ABQ4ERW2_9ACTN</name>
<dbReference type="PROSITE" id="PS51755">
    <property type="entry name" value="OMPR_PHOB"/>
    <property type="match status" value="1"/>
</dbReference>
<sequence>MQGTQLEFRLLGPFEVQAGDRLLEIRAPKHRILLAAMLLQVGRPLLVEYLADAIWGKAQPDHPRRAVQLYVTRLRQIFGDPEAGGTIRTSVGGYQLDVRPDQVDVWRFREHLDRAARMAEERDLDAEAAVLADALAMWRGEPLAGLPSELLQREVVPRLREQWLRAMDRRFEVELHRDRHENLIGELFTLTAQYPLRESFWVQLMTALHRSGRRSDALNAFHTARRHLATELGVDPGPELQRLYAAALVGGPRTKGLSPNAQPVPRQLPADLPSFVGRAAELSLTEVDDRQGMAATWDSLGYAHRRLGDHRQAVTCHRHAVRLFRDLGDRYKEAECLAHLGDAYQAEADTDAARTAWQTALSIFVELGHPDAEELRRKLARPDA</sequence>
<evidence type="ECO:0000313" key="7">
    <source>
        <dbReference type="EMBL" id="GIG97394.1"/>
    </source>
</evidence>
<dbReference type="SMART" id="SM00028">
    <property type="entry name" value="TPR"/>
    <property type="match status" value="2"/>
</dbReference>
<evidence type="ECO:0000256" key="3">
    <source>
        <dbReference type="ARBA" id="ARBA00023125"/>
    </source>
</evidence>
<proteinExistence type="inferred from homology"/>
<dbReference type="Pfam" id="PF03704">
    <property type="entry name" value="BTAD"/>
    <property type="match status" value="1"/>
</dbReference>
<dbReference type="InterPro" id="IPR001867">
    <property type="entry name" value="OmpR/PhoB-type_DNA-bd"/>
</dbReference>